<gene>
    <name evidence="1" type="ORF">Q9L42_005225</name>
</gene>
<dbReference type="Pfam" id="PF01904">
    <property type="entry name" value="DUF72"/>
    <property type="match status" value="1"/>
</dbReference>
<evidence type="ECO:0000313" key="2">
    <source>
        <dbReference type="Proteomes" id="UP001225378"/>
    </source>
</evidence>
<keyword evidence="2" id="KW-1185">Reference proteome</keyword>
<name>A0AAU7NX09_9GAMM</name>
<dbReference type="Gene3D" id="3.20.20.410">
    <property type="entry name" value="Protein of unknown function UPF0759"/>
    <property type="match status" value="1"/>
</dbReference>
<dbReference type="SUPFAM" id="SSF117396">
    <property type="entry name" value="TM1631-like"/>
    <property type="match status" value="1"/>
</dbReference>
<reference evidence="1 2" key="1">
    <citation type="journal article" date="2024" name="Microbiology">
        <title>Methylomarinum rosea sp. nov., a novel halophilic methanotrophic bacterium from the hypersaline Lake Elton.</title>
        <authorList>
            <person name="Suleimanov R.Z."/>
            <person name="Oshkin I.Y."/>
            <person name="Danilova O.V."/>
            <person name="Suzina N.E."/>
            <person name="Dedysh S.N."/>
        </authorList>
    </citation>
    <scope>NUCLEOTIDE SEQUENCE [LARGE SCALE GENOMIC DNA]</scope>
    <source>
        <strain evidence="1 2">Ch1-1</strain>
    </source>
</reference>
<organism evidence="1 2">
    <name type="scientific">Methylomarinum roseum</name>
    <dbReference type="NCBI Taxonomy" id="3067653"/>
    <lineage>
        <taxon>Bacteria</taxon>
        <taxon>Pseudomonadati</taxon>
        <taxon>Pseudomonadota</taxon>
        <taxon>Gammaproteobacteria</taxon>
        <taxon>Methylococcales</taxon>
        <taxon>Methylococcaceae</taxon>
        <taxon>Methylomarinum</taxon>
    </lineage>
</organism>
<dbReference type="Proteomes" id="UP001225378">
    <property type="component" value="Chromosome"/>
</dbReference>
<dbReference type="PANTHER" id="PTHR30348">
    <property type="entry name" value="UNCHARACTERIZED PROTEIN YECE"/>
    <property type="match status" value="1"/>
</dbReference>
<accession>A0AAU7NX09</accession>
<dbReference type="InterPro" id="IPR002763">
    <property type="entry name" value="DUF72"/>
</dbReference>
<dbReference type="AlphaFoldDB" id="A0AAU7NX09"/>
<dbReference type="RefSeq" id="WP_305909482.1">
    <property type="nucleotide sequence ID" value="NZ_CP157743.1"/>
</dbReference>
<evidence type="ECO:0000313" key="1">
    <source>
        <dbReference type="EMBL" id="XBS21529.1"/>
    </source>
</evidence>
<dbReference type="EMBL" id="CP157743">
    <property type="protein sequence ID" value="XBS21529.1"/>
    <property type="molecule type" value="Genomic_DNA"/>
</dbReference>
<protein>
    <submittedName>
        <fullName evidence="1">DUF72 domain-containing protein</fullName>
    </submittedName>
</protein>
<dbReference type="KEGG" id="mech:Q9L42_005225"/>
<dbReference type="PANTHER" id="PTHR30348:SF4">
    <property type="entry name" value="DUF72 DOMAIN-CONTAINING PROTEIN"/>
    <property type="match status" value="1"/>
</dbReference>
<sequence>MSRLYIGTSGWSYRHWKDCFYSGIARKNWLSYYAEQFSSVEVNGTFYRLQNAQTLRKWFEQTPVDFKFAIKANRYLTHNKKLLEPQQSVLIEKDHASALQQKLAVVLWQLPMSLSKDAARLKMFCQALRQWPEVRHAIELRHPSWFDDETGAILTDADIASCISDAGDWPRWDRASSNLVYIRLHGKPQTYASRYSPQQMRHWAERIAQCMDQQKQVHVYFDNDAECAAPLNARELQRLLNGAV</sequence>
<proteinExistence type="predicted"/>
<dbReference type="InterPro" id="IPR036520">
    <property type="entry name" value="UPF0759_sf"/>
</dbReference>